<dbReference type="GO" id="GO:0016853">
    <property type="term" value="F:isomerase activity"/>
    <property type="evidence" value="ECO:0007669"/>
    <property type="project" value="UniProtKB-KW"/>
</dbReference>
<evidence type="ECO:0000313" key="3">
    <source>
        <dbReference type="EMBL" id="BDG01984.1"/>
    </source>
</evidence>
<sequence length="182" mass="19181">MRTTAAVLAVVLSAGPALARDVSGVKLPDSVTVAGQELRLNGAGVRKKLWIQVYVGALYVTTASSDGEAIVGADAPKRVRMVFLRDVDRKSILGAFHDGFEANSRAQLPELERGLERIGPAIGDVKRGGEIVVTYVPGEGTTVTGPAGTATVEGKVFADALFRNWLGPKPADGDLKKRMLGR</sequence>
<dbReference type="EMBL" id="AP025591">
    <property type="protein sequence ID" value="BDG01984.1"/>
    <property type="molecule type" value="Genomic_DNA"/>
</dbReference>
<feature type="signal peptide" evidence="1">
    <location>
        <begin position="1"/>
        <end position="19"/>
    </location>
</feature>
<dbReference type="Gene3D" id="3.50.70.10">
    <property type="match status" value="1"/>
</dbReference>
<organism evidence="3 4">
    <name type="scientific">Anaeromyxobacter oryzae</name>
    <dbReference type="NCBI Taxonomy" id="2918170"/>
    <lineage>
        <taxon>Bacteria</taxon>
        <taxon>Pseudomonadati</taxon>
        <taxon>Myxococcota</taxon>
        <taxon>Myxococcia</taxon>
        <taxon>Myxococcales</taxon>
        <taxon>Cystobacterineae</taxon>
        <taxon>Anaeromyxobacteraceae</taxon>
        <taxon>Anaeromyxobacter</taxon>
    </lineage>
</organism>
<dbReference type="InterPro" id="IPR036298">
    <property type="entry name" value="Chalcone_isomerase_sf"/>
</dbReference>
<protein>
    <submittedName>
        <fullName evidence="3">Chalcone isomerase</fullName>
    </submittedName>
</protein>
<dbReference type="SUPFAM" id="SSF54626">
    <property type="entry name" value="Chalcone isomerase"/>
    <property type="match status" value="1"/>
</dbReference>
<dbReference type="RefSeq" id="WP_248359056.1">
    <property type="nucleotide sequence ID" value="NZ_AP025591.1"/>
</dbReference>
<dbReference type="Proteomes" id="UP001162891">
    <property type="component" value="Chromosome"/>
</dbReference>
<feature type="domain" description="Chalcone isomerase" evidence="2">
    <location>
        <begin position="19"/>
        <end position="181"/>
    </location>
</feature>
<dbReference type="InterPro" id="IPR016088">
    <property type="entry name" value="Chalcone_isomerase_3-sand"/>
</dbReference>
<name>A0ABM7WRA4_9BACT</name>
<keyword evidence="4" id="KW-1185">Reference proteome</keyword>
<keyword evidence="3" id="KW-0413">Isomerase</keyword>
<dbReference type="Pfam" id="PF16036">
    <property type="entry name" value="Chalcone_3"/>
    <property type="match status" value="1"/>
</dbReference>
<feature type="chain" id="PRO_5046766165" evidence="1">
    <location>
        <begin position="20"/>
        <end position="182"/>
    </location>
</feature>
<accession>A0ABM7WRA4</accession>
<dbReference type="InterPro" id="IPR016087">
    <property type="entry name" value="Chalcone_isomerase"/>
</dbReference>
<reference evidence="4" key="1">
    <citation type="journal article" date="2022" name="Int. J. Syst. Evol. Microbiol.">
        <title>Anaeromyxobacter oryzae sp. nov., Anaeromyxobacter diazotrophicus sp. nov. and Anaeromyxobacter paludicola sp. nov., isolated from paddy soils.</title>
        <authorList>
            <person name="Itoh H."/>
            <person name="Xu Z."/>
            <person name="Mise K."/>
            <person name="Masuda Y."/>
            <person name="Ushijima N."/>
            <person name="Hayakawa C."/>
            <person name="Shiratori Y."/>
            <person name="Senoo K."/>
        </authorList>
    </citation>
    <scope>NUCLEOTIDE SEQUENCE [LARGE SCALE GENOMIC DNA]</scope>
    <source>
        <strain evidence="4">Red232</strain>
    </source>
</reference>
<evidence type="ECO:0000256" key="1">
    <source>
        <dbReference type="SAM" id="SignalP"/>
    </source>
</evidence>
<gene>
    <name evidence="3" type="ORF">AMOR_09800</name>
</gene>
<keyword evidence="1" id="KW-0732">Signal</keyword>
<evidence type="ECO:0000259" key="2">
    <source>
        <dbReference type="Pfam" id="PF16036"/>
    </source>
</evidence>
<evidence type="ECO:0000313" key="4">
    <source>
        <dbReference type="Proteomes" id="UP001162891"/>
    </source>
</evidence>
<proteinExistence type="predicted"/>